<dbReference type="OrthoDB" id="6998444at2"/>
<protein>
    <submittedName>
        <fullName evidence="1">Uncharacterized protein</fullName>
    </submittedName>
</protein>
<comment type="caution">
    <text evidence="1">The sequence shown here is derived from an EMBL/GenBank/DDBJ whole genome shotgun (WGS) entry which is preliminary data.</text>
</comment>
<dbReference type="Proteomes" id="UP000196082">
    <property type="component" value="Unassembled WGS sequence"/>
</dbReference>
<proteinExistence type="predicted"/>
<reference evidence="1 2" key="1">
    <citation type="submission" date="2017-05" db="EMBL/GenBank/DDBJ databases">
        <title>Whole genome sequence of Pseudomonas putida isolate 1312 commercialized as a biostimulant.</title>
        <authorList>
            <person name="Crovadore J."/>
            <person name="Blanc P."/>
            <person name="Chablais R."/>
            <person name="Cochard B."/>
            <person name="Grizard D."/>
            <person name="Lefort F."/>
        </authorList>
    </citation>
    <scope>NUCLEOTIDE SEQUENCE [LARGE SCALE GENOMIC DNA]</scope>
    <source>
        <strain evidence="1 2">1312</strain>
    </source>
</reference>
<dbReference type="EMBL" id="NFSB01000079">
    <property type="protein sequence ID" value="OUM30942.1"/>
    <property type="molecule type" value="Genomic_DNA"/>
</dbReference>
<evidence type="ECO:0000313" key="1">
    <source>
        <dbReference type="EMBL" id="OUM30942.1"/>
    </source>
</evidence>
<organism evidence="1 2">
    <name type="scientific">Pseudomonas putida</name>
    <name type="common">Arthrobacter siderocapsulatus</name>
    <dbReference type="NCBI Taxonomy" id="303"/>
    <lineage>
        <taxon>Bacteria</taxon>
        <taxon>Pseudomonadati</taxon>
        <taxon>Pseudomonadota</taxon>
        <taxon>Gammaproteobacteria</taxon>
        <taxon>Pseudomonadales</taxon>
        <taxon>Pseudomonadaceae</taxon>
        <taxon>Pseudomonas</taxon>
    </lineage>
</organism>
<dbReference type="AlphaFoldDB" id="A0A177YZC6"/>
<accession>A0A177YZC6</accession>
<evidence type="ECO:0000313" key="2">
    <source>
        <dbReference type="Proteomes" id="UP000196082"/>
    </source>
</evidence>
<dbReference type="Pfam" id="PF20192">
    <property type="entry name" value="DUF6555"/>
    <property type="match status" value="1"/>
</dbReference>
<sequence length="77" mass="8712">MPVSNIYVVAYHLHGEAREFIVRAERMDNAEAWHWAACEAGVGVIPKFTASDIRKVSRPAAERFGITDVQWRRSGNL</sequence>
<dbReference type="GeneID" id="72419278"/>
<gene>
    <name evidence="1" type="ORF">B8W72_16185</name>
</gene>
<dbReference type="RefSeq" id="WP_009685285.1">
    <property type="nucleotide sequence ID" value="NZ_BSKD01000002.1"/>
</dbReference>
<name>A0A177YZC6_PSEPU</name>
<dbReference type="InterPro" id="IPR046685">
    <property type="entry name" value="DUF6555"/>
</dbReference>